<keyword evidence="1 5" id="KW-0489">Methyltransferase</keyword>
<dbReference type="PRINTS" id="PR00996">
    <property type="entry name" value="CHERMTFRASE"/>
</dbReference>
<evidence type="ECO:0000313" key="6">
    <source>
        <dbReference type="Proteomes" id="UP001232493"/>
    </source>
</evidence>
<dbReference type="SMART" id="SM00138">
    <property type="entry name" value="MeTrc"/>
    <property type="match status" value="1"/>
</dbReference>
<dbReference type="InterPro" id="IPR050903">
    <property type="entry name" value="Bact_Chemotaxis_MeTrfase"/>
</dbReference>
<evidence type="ECO:0000256" key="1">
    <source>
        <dbReference type="ARBA" id="ARBA00022603"/>
    </source>
</evidence>
<name>A0ABY8PP29_9BACT</name>
<organism evidence="5 6">
    <name type="scientific">Marinitoga aeolica</name>
    <dbReference type="NCBI Taxonomy" id="2809031"/>
    <lineage>
        <taxon>Bacteria</taxon>
        <taxon>Thermotogati</taxon>
        <taxon>Thermotogota</taxon>
        <taxon>Thermotogae</taxon>
        <taxon>Petrotogales</taxon>
        <taxon>Petrotogaceae</taxon>
        <taxon>Marinitoga</taxon>
    </lineage>
</organism>
<dbReference type="RefSeq" id="WP_280998032.1">
    <property type="nucleotide sequence ID" value="NZ_CP069362.1"/>
</dbReference>
<gene>
    <name evidence="5" type="ORF">JRV97_08455</name>
</gene>
<dbReference type="InterPro" id="IPR000780">
    <property type="entry name" value="CheR_MeTrfase"/>
</dbReference>
<dbReference type="GO" id="GO:0032259">
    <property type="term" value="P:methylation"/>
    <property type="evidence" value="ECO:0007669"/>
    <property type="project" value="UniProtKB-KW"/>
</dbReference>
<dbReference type="SUPFAM" id="SSF53335">
    <property type="entry name" value="S-adenosyl-L-methionine-dependent methyltransferases"/>
    <property type="match status" value="1"/>
</dbReference>
<dbReference type="Gene3D" id="3.40.50.150">
    <property type="entry name" value="Vaccinia Virus protein VP39"/>
    <property type="match status" value="1"/>
</dbReference>
<protein>
    <submittedName>
        <fullName evidence="5">Methyltransferase domain-containing protein</fullName>
    </submittedName>
</protein>
<dbReference type="GO" id="GO:0008168">
    <property type="term" value="F:methyltransferase activity"/>
    <property type="evidence" value="ECO:0007669"/>
    <property type="project" value="UniProtKB-KW"/>
</dbReference>
<dbReference type="PANTHER" id="PTHR24422:SF19">
    <property type="entry name" value="CHEMOTAXIS PROTEIN METHYLTRANSFERASE"/>
    <property type="match status" value="1"/>
</dbReference>
<reference evidence="5 6" key="1">
    <citation type="submission" date="2021-02" db="EMBL/GenBank/DDBJ databases">
        <title>Characterization of Marinitoga sp. nov. str. BP5-C20A.</title>
        <authorList>
            <person name="Erauso G."/>
            <person name="Postec A."/>
        </authorList>
    </citation>
    <scope>NUCLEOTIDE SEQUENCE [LARGE SCALE GENOMIC DNA]</scope>
    <source>
        <strain evidence="5 6">BP5-C20A</strain>
    </source>
</reference>
<dbReference type="Pfam" id="PF01739">
    <property type="entry name" value="CheR"/>
    <property type="match status" value="1"/>
</dbReference>
<dbReference type="Proteomes" id="UP001232493">
    <property type="component" value="Chromosome"/>
</dbReference>
<dbReference type="InterPro" id="IPR029063">
    <property type="entry name" value="SAM-dependent_MTases_sf"/>
</dbReference>
<keyword evidence="2" id="KW-0808">Transferase</keyword>
<accession>A0ABY8PP29</accession>
<evidence type="ECO:0000259" key="4">
    <source>
        <dbReference type="PROSITE" id="PS50123"/>
    </source>
</evidence>
<feature type="domain" description="CheR-type methyltransferase" evidence="4">
    <location>
        <begin position="1"/>
        <end position="240"/>
    </location>
</feature>
<evidence type="ECO:0000313" key="5">
    <source>
        <dbReference type="EMBL" id="WGS64399.1"/>
    </source>
</evidence>
<keyword evidence="6" id="KW-1185">Reference proteome</keyword>
<sequence>MLKKKIKEILDKYSLKYDKKRIKNIENIIGYFKNMSYDELENIILENYTIGESYFFRDKELWDSLKKYLSLNKKDKYNILSLGCSRGEEVYTLSFVLNDIKNIEYKITGVDASFERIKQAKEGKYKYWSIRKLSQIEINKYFEKKDDYYFVKEKYKKNINFEVSDIGKYIKRDIKYDIIFLRRVLIYFTEIQINSILKNIKNILNNEGLLILGHGEFYPYITELFEFETINNVVLWKKTSSINKNISHKLQNFKTFRKSVLKENTNLKKPIESNKKKKLIESMANISEEEYLEIIENLISEKNYIFAYNLIKKIADKSLNYLIWKYKAFLEIQLNLDYKDSLNKAIFLNPDDEELWNMKNYGR</sequence>
<dbReference type="InterPro" id="IPR022642">
    <property type="entry name" value="CheR_C"/>
</dbReference>
<dbReference type="EMBL" id="CP069362">
    <property type="protein sequence ID" value="WGS64399.1"/>
    <property type="molecule type" value="Genomic_DNA"/>
</dbReference>
<evidence type="ECO:0000256" key="2">
    <source>
        <dbReference type="ARBA" id="ARBA00022679"/>
    </source>
</evidence>
<keyword evidence="3" id="KW-0949">S-adenosyl-L-methionine</keyword>
<proteinExistence type="predicted"/>
<dbReference type="PANTHER" id="PTHR24422">
    <property type="entry name" value="CHEMOTAXIS PROTEIN METHYLTRANSFERASE"/>
    <property type="match status" value="1"/>
</dbReference>
<evidence type="ECO:0000256" key="3">
    <source>
        <dbReference type="ARBA" id="ARBA00022691"/>
    </source>
</evidence>
<dbReference type="PROSITE" id="PS50123">
    <property type="entry name" value="CHER"/>
    <property type="match status" value="1"/>
</dbReference>